<feature type="compositionally biased region" description="Low complexity" evidence="1">
    <location>
        <begin position="1"/>
        <end position="15"/>
    </location>
</feature>
<protein>
    <submittedName>
        <fullName evidence="2">Uncharacterized protein</fullName>
    </submittedName>
</protein>
<keyword evidence="3" id="KW-1185">Reference proteome</keyword>
<sequence>MVAKAKSASAGAAASKPKRPAFKNEPFDYDPGESTPTFDRSLVRKPLFRYLGKFEEGEVEPDDWPVTVHMEAHHHVQMAITPQFYPGSSGWIEKIKARMAEMADHDLPAQSNGAFHTLDPSYTDEIYRILMDGVVREDWGQWLANHDARIGARTWDLYATGDKRYWGRRPFFYNSYLGPQSRAFVELSIFDDATMTLFKLAFGGK</sequence>
<dbReference type="EMBL" id="JABWGV010000002">
    <property type="protein sequence ID" value="NVD44847.1"/>
    <property type="molecule type" value="Genomic_DNA"/>
</dbReference>
<feature type="region of interest" description="Disordered" evidence="1">
    <location>
        <begin position="1"/>
        <end position="35"/>
    </location>
</feature>
<evidence type="ECO:0000313" key="2">
    <source>
        <dbReference type="EMBL" id="NVD44847.1"/>
    </source>
</evidence>
<accession>A0A850H2P2</accession>
<name>A0A850H2P2_9SPHN</name>
<organism evidence="2 3">
    <name type="scientific">Qipengyuania atrilutea</name>
    <dbReference type="NCBI Taxonomy" id="2744473"/>
    <lineage>
        <taxon>Bacteria</taxon>
        <taxon>Pseudomonadati</taxon>
        <taxon>Pseudomonadota</taxon>
        <taxon>Alphaproteobacteria</taxon>
        <taxon>Sphingomonadales</taxon>
        <taxon>Erythrobacteraceae</taxon>
        <taxon>Qipengyuania</taxon>
    </lineage>
</organism>
<proteinExistence type="predicted"/>
<evidence type="ECO:0000313" key="3">
    <source>
        <dbReference type="Proteomes" id="UP000561438"/>
    </source>
</evidence>
<dbReference type="AlphaFoldDB" id="A0A850H2P2"/>
<reference evidence="2 3" key="1">
    <citation type="submission" date="2020-06" db="EMBL/GenBank/DDBJ databases">
        <title>Altererythrobacter sp. HHU K3-1.</title>
        <authorList>
            <person name="Zhang D."/>
            <person name="Xue H."/>
        </authorList>
    </citation>
    <scope>NUCLEOTIDE SEQUENCE [LARGE SCALE GENOMIC DNA]</scope>
    <source>
        <strain evidence="2 3">HHU K3-1</strain>
    </source>
</reference>
<gene>
    <name evidence="2" type="ORF">HUV48_07405</name>
</gene>
<dbReference type="Proteomes" id="UP000561438">
    <property type="component" value="Unassembled WGS sequence"/>
</dbReference>
<comment type="caution">
    <text evidence="2">The sequence shown here is derived from an EMBL/GenBank/DDBJ whole genome shotgun (WGS) entry which is preliminary data.</text>
</comment>
<dbReference type="RefSeq" id="WP_176267142.1">
    <property type="nucleotide sequence ID" value="NZ_JABWGV010000002.1"/>
</dbReference>
<evidence type="ECO:0000256" key="1">
    <source>
        <dbReference type="SAM" id="MobiDB-lite"/>
    </source>
</evidence>